<feature type="transmembrane region" description="Helical" evidence="1">
    <location>
        <begin position="63"/>
        <end position="87"/>
    </location>
</feature>
<dbReference type="OrthoDB" id="9813911at2"/>
<dbReference type="KEGG" id="afla:FHG64_11785"/>
<keyword evidence="1" id="KW-0472">Membrane</keyword>
<dbReference type="Pfam" id="PF14079">
    <property type="entry name" value="DUF4260"/>
    <property type="match status" value="1"/>
</dbReference>
<keyword evidence="1" id="KW-0812">Transmembrane</keyword>
<organism evidence="2 3">
    <name type="scientific">Antarcticibacterium flavum</name>
    <dbReference type="NCBI Taxonomy" id="2058175"/>
    <lineage>
        <taxon>Bacteria</taxon>
        <taxon>Pseudomonadati</taxon>
        <taxon>Bacteroidota</taxon>
        <taxon>Flavobacteriia</taxon>
        <taxon>Flavobacteriales</taxon>
        <taxon>Flavobacteriaceae</taxon>
        <taxon>Antarcticibacterium</taxon>
    </lineage>
</organism>
<dbReference type="RefSeq" id="WP_139066588.1">
    <property type="nucleotide sequence ID" value="NZ_CP040812.1"/>
</dbReference>
<dbReference type="InterPro" id="IPR025356">
    <property type="entry name" value="DUF4260"/>
</dbReference>
<dbReference type="Proteomes" id="UP000309016">
    <property type="component" value="Chromosome"/>
</dbReference>
<feature type="transmembrane region" description="Helical" evidence="1">
    <location>
        <begin position="12"/>
        <end position="30"/>
    </location>
</feature>
<dbReference type="AlphaFoldDB" id="A0A5B7X394"/>
<accession>A0A5B7X394</accession>
<sequence length="121" mass="13781">MSKILKLEELAMFLVGIFAFSFLPLEWWWFPLLLFVPDIGMLGYLYGNKTGAMIYNLWHHKGLAILLSVSGFYLNDLYLQVAGIILFSHASLDRLLGYGLKYDSGFKFTHLGEIGKKKVVS</sequence>
<gene>
    <name evidence="2" type="ORF">FHG64_11785</name>
</gene>
<keyword evidence="1" id="KW-1133">Transmembrane helix</keyword>
<evidence type="ECO:0000313" key="2">
    <source>
        <dbReference type="EMBL" id="QCY70024.1"/>
    </source>
</evidence>
<keyword evidence="3" id="KW-1185">Reference proteome</keyword>
<dbReference type="EMBL" id="CP040812">
    <property type="protein sequence ID" value="QCY70024.1"/>
    <property type="molecule type" value="Genomic_DNA"/>
</dbReference>
<protein>
    <submittedName>
        <fullName evidence="2">DUF4260 family protein</fullName>
    </submittedName>
</protein>
<name>A0A5B7X394_9FLAO</name>
<evidence type="ECO:0000313" key="3">
    <source>
        <dbReference type="Proteomes" id="UP000309016"/>
    </source>
</evidence>
<evidence type="ECO:0000256" key="1">
    <source>
        <dbReference type="SAM" id="Phobius"/>
    </source>
</evidence>
<reference evidence="2 3" key="1">
    <citation type="submission" date="2019-06" db="EMBL/GenBank/DDBJ databases">
        <title>Complete genome sequence of Antarcticibacterium flavum KCTC 52984T from an Antarctic marine sediment.</title>
        <authorList>
            <person name="Lee Y.M."/>
            <person name="Shin S.C."/>
        </authorList>
    </citation>
    <scope>NUCLEOTIDE SEQUENCE [LARGE SCALE GENOMIC DNA]</scope>
    <source>
        <strain evidence="2 3">KCTC 52984</strain>
    </source>
</reference>
<proteinExistence type="predicted"/>